<keyword evidence="2" id="KW-1185">Reference proteome</keyword>
<sequence>MFHQHNRMLSHSQLILASSSLYSSLVHHLQTRKLIFDKFFYMLDRFCGHFWLSFWLHLRYQPQLIDTGELCVIPVYYTAEGSVI</sequence>
<dbReference type="EMBL" id="CAAALY010245135">
    <property type="protein sequence ID" value="VEL33081.1"/>
    <property type="molecule type" value="Genomic_DNA"/>
</dbReference>
<evidence type="ECO:0000313" key="2">
    <source>
        <dbReference type="Proteomes" id="UP000784294"/>
    </source>
</evidence>
<name>A0A3S5C3M8_9PLAT</name>
<accession>A0A3S5C3M8</accession>
<comment type="caution">
    <text evidence="1">The sequence shown here is derived from an EMBL/GenBank/DDBJ whole genome shotgun (WGS) entry which is preliminary data.</text>
</comment>
<evidence type="ECO:0000313" key="1">
    <source>
        <dbReference type="EMBL" id="VEL33081.1"/>
    </source>
</evidence>
<reference evidence="1" key="1">
    <citation type="submission" date="2018-11" db="EMBL/GenBank/DDBJ databases">
        <authorList>
            <consortium name="Pathogen Informatics"/>
        </authorList>
    </citation>
    <scope>NUCLEOTIDE SEQUENCE</scope>
</reference>
<gene>
    <name evidence="1" type="ORF">PXEA_LOCUS26521</name>
</gene>
<dbReference type="Proteomes" id="UP000784294">
    <property type="component" value="Unassembled WGS sequence"/>
</dbReference>
<protein>
    <submittedName>
        <fullName evidence="1">Uncharacterized protein</fullName>
    </submittedName>
</protein>
<proteinExistence type="predicted"/>
<organism evidence="1 2">
    <name type="scientific">Protopolystoma xenopodis</name>
    <dbReference type="NCBI Taxonomy" id="117903"/>
    <lineage>
        <taxon>Eukaryota</taxon>
        <taxon>Metazoa</taxon>
        <taxon>Spiralia</taxon>
        <taxon>Lophotrochozoa</taxon>
        <taxon>Platyhelminthes</taxon>
        <taxon>Monogenea</taxon>
        <taxon>Polyopisthocotylea</taxon>
        <taxon>Polystomatidea</taxon>
        <taxon>Polystomatidae</taxon>
        <taxon>Protopolystoma</taxon>
    </lineage>
</organism>
<dbReference type="AlphaFoldDB" id="A0A3S5C3M8"/>